<feature type="transmembrane region" description="Helical" evidence="2">
    <location>
        <begin position="250"/>
        <end position="272"/>
    </location>
</feature>
<keyword evidence="4" id="KW-1185">Reference proteome</keyword>
<feature type="transmembrane region" description="Helical" evidence="2">
    <location>
        <begin position="154"/>
        <end position="172"/>
    </location>
</feature>
<proteinExistence type="predicted"/>
<feature type="region of interest" description="Disordered" evidence="1">
    <location>
        <begin position="1"/>
        <end position="143"/>
    </location>
</feature>
<dbReference type="Proteomes" id="UP000195787">
    <property type="component" value="Unassembled WGS sequence"/>
</dbReference>
<dbReference type="RefSeq" id="WP_086992641.1">
    <property type="nucleotide sequence ID" value="NZ_FUHU01000044.1"/>
</dbReference>
<keyword evidence="2" id="KW-1133">Transmembrane helix</keyword>
<evidence type="ECO:0000313" key="4">
    <source>
        <dbReference type="Proteomes" id="UP000195787"/>
    </source>
</evidence>
<feature type="transmembrane region" description="Helical" evidence="2">
    <location>
        <begin position="335"/>
        <end position="356"/>
    </location>
</feature>
<organism evidence="3 4">
    <name type="scientific">Agrococcus casei LMG 22410</name>
    <dbReference type="NCBI Taxonomy" id="1255656"/>
    <lineage>
        <taxon>Bacteria</taxon>
        <taxon>Bacillati</taxon>
        <taxon>Actinomycetota</taxon>
        <taxon>Actinomycetes</taxon>
        <taxon>Micrococcales</taxon>
        <taxon>Microbacteriaceae</taxon>
        <taxon>Agrococcus</taxon>
    </lineage>
</organism>
<sequence length="371" mass="39853">MRNDETAPFDEPDPRWRGNGAGASDSADFEVDERSLQNRGPFPNDSTTEEQTRVLPQFDASQYDEQYSGAAPQTGSDAPTQAIGMQGGADRTHQAPQRNHAADAPTQRIATTGQRFAPPSQRAAAPQQSAHQQYAAPAHGPYDRDTNRELTAGGWWRLLIGGLLMLVAAWLLLRGAVSVVTVAEGVGYESLLNLFTYIGAPLLMISILLLPGTAGGRVGGILLAALSYGALVSPPLLFSEDPEFWLAPETGLRLVVLVVPAVIVLFGIMTWLSVRGKRGLAWVLVFLPTLVMVALTAVLPTQLGDLFPSGGLLPIDAIEQWISRYTTMWISSADMLATSLFALFAACVVPAVLLAWPFKSVKVLRGQARHG</sequence>
<dbReference type="EMBL" id="FUHU01000044">
    <property type="protein sequence ID" value="SJM66484.1"/>
    <property type="molecule type" value="Genomic_DNA"/>
</dbReference>
<keyword evidence="2" id="KW-0812">Transmembrane</keyword>
<feature type="transmembrane region" description="Helical" evidence="2">
    <location>
        <begin position="279"/>
        <end position="299"/>
    </location>
</feature>
<evidence type="ECO:0000256" key="1">
    <source>
        <dbReference type="SAM" id="MobiDB-lite"/>
    </source>
</evidence>
<dbReference type="GeneID" id="303173779"/>
<gene>
    <name evidence="3" type="ORF">CZ674_11225</name>
</gene>
<name>A0A1R4GE68_9MICO</name>
<reference evidence="3 4" key="1">
    <citation type="submission" date="2017-02" db="EMBL/GenBank/DDBJ databases">
        <authorList>
            <person name="Peterson S.W."/>
        </authorList>
    </citation>
    <scope>NUCLEOTIDE SEQUENCE [LARGE SCALE GENOMIC DNA]</scope>
    <source>
        <strain evidence="3 4">LMG 22410</strain>
    </source>
</reference>
<dbReference type="AlphaFoldDB" id="A0A1R4GE68"/>
<feature type="compositionally biased region" description="Polar residues" evidence="1">
    <location>
        <begin position="59"/>
        <end position="79"/>
    </location>
</feature>
<feature type="transmembrane region" description="Helical" evidence="2">
    <location>
        <begin position="218"/>
        <end position="238"/>
    </location>
</feature>
<accession>A0A1R4GE68</accession>
<feature type="transmembrane region" description="Helical" evidence="2">
    <location>
        <begin position="192"/>
        <end position="211"/>
    </location>
</feature>
<evidence type="ECO:0000256" key="2">
    <source>
        <dbReference type="SAM" id="Phobius"/>
    </source>
</evidence>
<protein>
    <submittedName>
        <fullName evidence="3">Uncharacterized protein</fullName>
    </submittedName>
</protein>
<feature type="compositionally biased region" description="Low complexity" evidence="1">
    <location>
        <begin position="114"/>
        <end position="139"/>
    </location>
</feature>
<evidence type="ECO:0000313" key="3">
    <source>
        <dbReference type="EMBL" id="SJM66484.1"/>
    </source>
</evidence>
<keyword evidence="2" id="KW-0472">Membrane</keyword>